<evidence type="ECO:0000256" key="2">
    <source>
        <dbReference type="ARBA" id="ARBA00022676"/>
    </source>
</evidence>
<gene>
    <name evidence="6" type="ORF">GRI44_02445</name>
</gene>
<evidence type="ECO:0000313" key="6">
    <source>
        <dbReference type="EMBL" id="MXP13613.1"/>
    </source>
</evidence>
<dbReference type="AlphaFoldDB" id="A0A6L7GCC4"/>
<name>A0A6L7GCC4_9SPHN</name>
<feature type="transmembrane region" description="Helical" evidence="4">
    <location>
        <begin position="380"/>
        <end position="401"/>
    </location>
</feature>
<protein>
    <submittedName>
        <fullName evidence="6">Glycosyltransferase</fullName>
    </submittedName>
</protein>
<keyword evidence="4" id="KW-0812">Transmembrane</keyword>
<dbReference type="CDD" id="cd06423">
    <property type="entry name" value="CESA_like"/>
    <property type="match status" value="1"/>
</dbReference>
<dbReference type="Pfam" id="PF00535">
    <property type="entry name" value="Glycos_transf_2"/>
    <property type="match status" value="1"/>
</dbReference>
<dbReference type="InterPro" id="IPR001173">
    <property type="entry name" value="Glyco_trans_2-like"/>
</dbReference>
<evidence type="ECO:0000256" key="1">
    <source>
        <dbReference type="ARBA" id="ARBA00006739"/>
    </source>
</evidence>
<comment type="similarity">
    <text evidence="1">Belongs to the glycosyltransferase 2 family.</text>
</comment>
<dbReference type="GO" id="GO:0016757">
    <property type="term" value="F:glycosyltransferase activity"/>
    <property type="evidence" value="ECO:0007669"/>
    <property type="project" value="UniProtKB-KW"/>
</dbReference>
<dbReference type="OrthoDB" id="276604at2"/>
<keyword evidence="2" id="KW-0328">Glycosyltransferase</keyword>
<keyword evidence="4" id="KW-1133">Transmembrane helix</keyword>
<feature type="transmembrane region" description="Helical" evidence="4">
    <location>
        <begin position="28"/>
        <end position="47"/>
    </location>
</feature>
<accession>A0A6L7GCC4</accession>
<feature type="transmembrane region" description="Helical" evidence="4">
    <location>
        <begin position="421"/>
        <end position="444"/>
    </location>
</feature>
<dbReference type="InterPro" id="IPR029044">
    <property type="entry name" value="Nucleotide-diphossugar_trans"/>
</dbReference>
<dbReference type="SUPFAM" id="SSF53448">
    <property type="entry name" value="Nucleotide-diphospho-sugar transferases"/>
    <property type="match status" value="1"/>
</dbReference>
<keyword evidence="7" id="KW-1185">Reference proteome</keyword>
<feature type="domain" description="Glycosyltransferase 2-like" evidence="5">
    <location>
        <begin position="102"/>
        <end position="276"/>
    </location>
</feature>
<reference evidence="6 7" key="1">
    <citation type="submission" date="2019-12" db="EMBL/GenBank/DDBJ databases">
        <title>Genomic-based taxomic classification of the family Erythrobacteraceae.</title>
        <authorList>
            <person name="Xu L."/>
        </authorList>
    </citation>
    <scope>NUCLEOTIDE SEQUENCE [LARGE SCALE GENOMIC DNA]</scope>
    <source>
        <strain evidence="6 7">KCTC 52259</strain>
    </source>
</reference>
<comment type="caution">
    <text evidence="6">The sequence shown here is derived from an EMBL/GenBank/DDBJ whole genome shotgun (WGS) entry which is preliminary data.</text>
</comment>
<evidence type="ECO:0000259" key="5">
    <source>
        <dbReference type="Pfam" id="PF00535"/>
    </source>
</evidence>
<proteinExistence type="inferred from homology"/>
<keyword evidence="3 6" id="KW-0808">Transferase</keyword>
<dbReference type="Proteomes" id="UP000473531">
    <property type="component" value="Unassembled WGS sequence"/>
</dbReference>
<dbReference type="PANTHER" id="PTHR43630">
    <property type="entry name" value="POLY-BETA-1,6-N-ACETYL-D-GLUCOSAMINE SYNTHASE"/>
    <property type="match status" value="1"/>
</dbReference>
<sequence>MVANAHPYGGPIPENYWRNRERRKKLRFAIAMLFALAWVVLSIWLSMPWLADLGALTHPILALVVLTFIAYVPGFMNAFLLVSLVLRPDAQRRTPQHWPSISVLVAAYNEEELIGDTLLSLSALEYPGELEIIVLDDGSQDGTTAVVQSCESLFAALPSRILRPVRREQNSGKAGVLNHGLELASHELVVTIDADTLLEPGCLTAMIERLEASPPGTVAIAGTVLVGNAFKSWITKAQQWDYFHGIAAVKRMQGMYDGTLVAQGAFSLYQRSALLEVGGWPDMVGEDIVLTWDLLNRDYCVGHAEDAIAWTMAPTTFRELAQQRKRWARGMIEALALHGSLLKKRRLSTMFIWWNLLFVSIDLAFTLAFIPGIILALFGIFWLAGPVTLLVLPIAALWNLVIYRIQMRMLKRQNIRMKRSVWGFVLFAFVYPLLMQPVSVWGYFAEFTGGKKQWNS</sequence>
<dbReference type="EMBL" id="WTYU01000001">
    <property type="protein sequence ID" value="MXP13613.1"/>
    <property type="molecule type" value="Genomic_DNA"/>
</dbReference>
<evidence type="ECO:0000313" key="7">
    <source>
        <dbReference type="Proteomes" id="UP000473531"/>
    </source>
</evidence>
<evidence type="ECO:0000256" key="4">
    <source>
        <dbReference type="SAM" id="Phobius"/>
    </source>
</evidence>
<organism evidence="6 7">
    <name type="scientific">Allopontixanthobacter confluentis</name>
    <dbReference type="NCBI Taxonomy" id="1849021"/>
    <lineage>
        <taxon>Bacteria</taxon>
        <taxon>Pseudomonadati</taxon>
        <taxon>Pseudomonadota</taxon>
        <taxon>Alphaproteobacteria</taxon>
        <taxon>Sphingomonadales</taxon>
        <taxon>Erythrobacteraceae</taxon>
        <taxon>Allopontixanthobacter</taxon>
    </lineage>
</organism>
<keyword evidence="4" id="KW-0472">Membrane</keyword>
<dbReference type="Gene3D" id="3.90.550.10">
    <property type="entry name" value="Spore Coat Polysaccharide Biosynthesis Protein SpsA, Chain A"/>
    <property type="match status" value="1"/>
</dbReference>
<feature type="transmembrane region" description="Helical" evidence="4">
    <location>
        <begin position="59"/>
        <end position="86"/>
    </location>
</feature>
<dbReference type="PANTHER" id="PTHR43630:SF1">
    <property type="entry name" value="POLY-BETA-1,6-N-ACETYL-D-GLUCOSAMINE SYNTHASE"/>
    <property type="match status" value="1"/>
</dbReference>
<feature type="transmembrane region" description="Helical" evidence="4">
    <location>
        <begin position="351"/>
        <end position="374"/>
    </location>
</feature>
<evidence type="ECO:0000256" key="3">
    <source>
        <dbReference type="ARBA" id="ARBA00022679"/>
    </source>
</evidence>